<dbReference type="EMBL" id="JH687551">
    <property type="protein sequence ID" value="EIN05206.1"/>
    <property type="molecule type" value="Genomic_DNA"/>
</dbReference>
<proteinExistence type="predicted"/>
<name>R7S5X1_PUNST</name>
<evidence type="ECO:0000313" key="2">
    <source>
        <dbReference type="Proteomes" id="UP000054196"/>
    </source>
</evidence>
<dbReference type="RefSeq" id="XP_007387609.1">
    <property type="nucleotide sequence ID" value="XM_007387547.1"/>
</dbReference>
<reference evidence="2" key="1">
    <citation type="journal article" date="2012" name="Science">
        <title>The Paleozoic origin of enzymatic lignin decomposition reconstructed from 31 fungal genomes.</title>
        <authorList>
            <person name="Floudas D."/>
            <person name="Binder M."/>
            <person name="Riley R."/>
            <person name="Barry K."/>
            <person name="Blanchette R.A."/>
            <person name="Henrissat B."/>
            <person name="Martinez A.T."/>
            <person name="Otillar R."/>
            <person name="Spatafora J.W."/>
            <person name="Yadav J.S."/>
            <person name="Aerts A."/>
            <person name="Benoit I."/>
            <person name="Boyd A."/>
            <person name="Carlson A."/>
            <person name="Copeland A."/>
            <person name="Coutinho P.M."/>
            <person name="de Vries R.P."/>
            <person name="Ferreira P."/>
            <person name="Findley K."/>
            <person name="Foster B."/>
            <person name="Gaskell J."/>
            <person name="Glotzer D."/>
            <person name="Gorecki P."/>
            <person name="Heitman J."/>
            <person name="Hesse C."/>
            <person name="Hori C."/>
            <person name="Igarashi K."/>
            <person name="Jurgens J.A."/>
            <person name="Kallen N."/>
            <person name="Kersten P."/>
            <person name="Kohler A."/>
            <person name="Kuees U."/>
            <person name="Kumar T.K.A."/>
            <person name="Kuo A."/>
            <person name="LaButti K."/>
            <person name="Larrondo L.F."/>
            <person name="Lindquist E."/>
            <person name="Ling A."/>
            <person name="Lombard V."/>
            <person name="Lucas S."/>
            <person name="Lundell T."/>
            <person name="Martin R."/>
            <person name="McLaughlin D.J."/>
            <person name="Morgenstern I."/>
            <person name="Morin E."/>
            <person name="Murat C."/>
            <person name="Nagy L.G."/>
            <person name="Nolan M."/>
            <person name="Ohm R.A."/>
            <person name="Patyshakuliyeva A."/>
            <person name="Rokas A."/>
            <person name="Ruiz-Duenas F.J."/>
            <person name="Sabat G."/>
            <person name="Salamov A."/>
            <person name="Samejima M."/>
            <person name="Schmutz J."/>
            <person name="Slot J.C."/>
            <person name="St John F."/>
            <person name="Stenlid J."/>
            <person name="Sun H."/>
            <person name="Sun S."/>
            <person name="Syed K."/>
            <person name="Tsang A."/>
            <person name="Wiebenga A."/>
            <person name="Young D."/>
            <person name="Pisabarro A."/>
            <person name="Eastwood D.C."/>
            <person name="Martin F."/>
            <person name="Cullen D."/>
            <person name="Grigoriev I.V."/>
            <person name="Hibbett D.S."/>
        </authorList>
    </citation>
    <scope>NUCLEOTIDE SEQUENCE [LARGE SCALE GENOMIC DNA]</scope>
    <source>
        <strain evidence="2">HHB-11173 SS5</strain>
    </source>
</reference>
<organism evidence="1 2">
    <name type="scientific">Punctularia strigosozonata (strain HHB-11173)</name>
    <name type="common">White-rot fungus</name>
    <dbReference type="NCBI Taxonomy" id="741275"/>
    <lineage>
        <taxon>Eukaryota</taxon>
        <taxon>Fungi</taxon>
        <taxon>Dikarya</taxon>
        <taxon>Basidiomycota</taxon>
        <taxon>Agaricomycotina</taxon>
        <taxon>Agaricomycetes</taxon>
        <taxon>Corticiales</taxon>
        <taxon>Punctulariaceae</taxon>
        <taxon>Punctularia</taxon>
    </lineage>
</organism>
<feature type="non-terminal residue" evidence="1">
    <location>
        <position position="57"/>
    </location>
</feature>
<accession>R7S5X1</accession>
<dbReference type="OrthoDB" id="2794314at2759"/>
<gene>
    <name evidence="1" type="ORF">PUNSTDRAFT_36609</name>
</gene>
<dbReference type="OMA" id="RCAKYNR"/>
<protein>
    <submittedName>
        <fullName evidence="1">Uncharacterized protein</fullName>
    </submittedName>
</protein>
<dbReference type="GeneID" id="18882282"/>
<sequence>YSPLRHRALIALRCASSHRSFNSVLDADYRAKVEMLRPGTVLPSPLTILRDTVAIYE</sequence>
<dbReference type="AlphaFoldDB" id="R7S5X1"/>
<dbReference type="HOGENOM" id="CLU_156030_1_0_1"/>
<dbReference type="eggNOG" id="ENOG502T1V8">
    <property type="taxonomic scope" value="Eukaryota"/>
</dbReference>
<dbReference type="Proteomes" id="UP000054196">
    <property type="component" value="Unassembled WGS sequence"/>
</dbReference>
<keyword evidence="2" id="KW-1185">Reference proteome</keyword>
<feature type="non-terminal residue" evidence="1">
    <location>
        <position position="1"/>
    </location>
</feature>
<evidence type="ECO:0000313" key="1">
    <source>
        <dbReference type="EMBL" id="EIN05206.1"/>
    </source>
</evidence>
<dbReference type="KEGG" id="psq:PUNSTDRAFT_36609"/>